<dbReference type="PRINTS" id="PR00038">
    <property type="entry name" value="HTHLUXR"/>
</dbReference>
<dbReference type="Pfam" id="PF00196">
    <property type="entry name" value="GerE"/>
    <property type="match status" value="1"/>
</dbReference>
<accession>A0A2P1PVC0</accession>
<dbReference type="InterPro" id="IPR011006">
    <property type="entry name" value="CheY-like_superfamily"/>
</dbReference>
<dbReference type="Proteomes" id="UP000241074">
    <property type="component" value="Chromosome"/>
</dbReference>
<evidence type="ECO:0000259" key="7">
    <source>
        <dbReference type="PROSITE" id="PS50043"/>
    </source>
</evidence>
<evidence type="ECO:0008006" key="11">
    <source>
        <dbReference type="Google" id="ProtNLM"/>
    </source>
</evidence>
<dbReference type="PANTHER" id="PTHR43214">
    <property type="entry name" value="TWO-COMPONENT RESPONSE REGULATOR"/>
    <property type="match status" value="1"/>
</dbReference>
<evidence type="ECO:0000259" key="8">
    <source>
        <dbReference type="PROSITE" id="PS50110"/>
    </source>
</evidence>
<dbReference type="InterPro" id="IPR016032">
    <property type="entry name" value="Sig_transdc_resp-reg_C-effctor"/>
</dbReference>
<evidence type="ECO:0000256" key="3">
    <source>
        <dbReference type="ARBA" id="ARBA00023015"/>
    </source>
</evidence>
<keyword evidence="3" id="KW-0805">Transcription regulation</keyword>
<evidence type="ECO:0000256" key="4">
    <source>
        <dbReference type="ARBA" id="ARBA00023125"/>
    </source>
</evidence>
<dbReference type="SMART" id="SM00421">
    <property type="entry name" value="HTH_LUXR"/>
    <property type="match status" value="1"/>
</dbReference>
<feature type="domain" description="Response regulatory" evidence="8">
    <location>
        <begin position="3"/>
        <end position="119"/>
    </location>
</feature>
<dbReference type="PROSITE" id="PS50043">
    <property type="entry name" value="HTH_LUXR_2"/>
    <property type="match status" value="1"/>
</dbReference>
<feature type="modified residue" description="4-aspartylphosphate" evidence="6">
    <location>
        <position position="54"/>
    </location>
</feature>
<evidence type="ECO:0000313" key="10">
    <source>
        <dbReference type="Proteomes" id="UP000241074"/>
    </source>
</evidence>
<dbReference type="InterPro" id="IPR001789">
    <property type="entry name" value="Sig_transdc_resp-reg_receiver"/>
</dbReference>
<keyword evidence="2" id="KW-0902">Two-component regulatory system</keyword>
<dbReference type="InterPro" id="IPR058245">
    <property type="entry name" value="NreC/VraR/RcsB-like_REC"/>
</dbReference>
<dbReference type="GO" id="GO:0003677">
    <property type="term" value="F:DNA binding"/>
    <property type="evidence" value="ECO:0007669"/>
    <property type="project" value="UniProtKB-KW"/>
</dbReference>
<dbReference type="InterPro" id="IPR039420">
    <property type="entry name" value="WalR-like"/>
</dbReference>
<evidence type="ECO:0000313" key="9">
    <source>
        <dbReference type="EMBL" id="AVP98772.1"/>
    </source>
</evidence>
<dbReference type="SUPFAM" id="SSF52172">
    <property type="entry name" value="CheY-like"/>
    <property type="match status" value="1"/>
</dbReference>
<dbReference type="PROSITE" id="PS50110">
    <property type="entry name" value="RESPONSE_REGULATORY"/>
    <property type="match status" value="1"/>
</dbReference>
<dbReference type="RefSeq" id="WP_106892691.1">
    <property type="nucleotide sequence ID" value="NZ_CP027860.1"/>
</dbReference>
<dbReference type="SUPFAM" id="SSF46894">
    <property type="entry name" value="C-terminal effector domain of the bipartite response regulators"/>
    <property type="match status" value="1"/>
</dbReference>
<dbReference type="CDD" id="cd17535">
    <property type="entry name" value="REC_NarL-like"/>
    <property type="match status" value="1"/>
</dbReference>
<proteinExistence type="predicted"/>
<dbReference type="Pfam" id="PF00072">
    <property type="entry name" value="Response_reg"/>
    <property type="match status" value="1"/>
</dbReference>
<evidence type="ECO:0000256" key="6">
    <source>
        <dbReference type="PROSITE-ProRule" id="PRU00169"/>
    </source>
</evidence>
<organism evidence="9 10">
    <name type="scientific">Ahniella affigens</name>
    <dbReference type="NCBI Taxonomy" id="2021234"/>
    <lineage>
        <taxon>Bacteria</taxon>
        <taxon>Pseudomonadati</taxon>
        <taxon>Pseudomonadota</taxon>
        <taxon>Gammaproteobacteria</taxon>
        <taxon>Lysobacterales</taxon>
        <taxon>Rhodanobacteraceae</taxon>
        <taxon>Ahniella</taxon>
    </lineage>
</organism>
<evidence type="ECO:0000256" key="1">
    <source>
        <dbReference type="ARBA" id="ARBA00022553"/>
    </source>
</evidence>
<evidence type="ECO:0000256" key="5">
    <source>
        <dbReference type="ARBA" id="ARBA00023163"/>
    </source>
</evidence>
<gene>
    <name evidence="9" type="ORF">C7S18_16990</name>
</gene>
<dbReference type="OrthoDB" id="9796655at2"/>
<dbReference type="EMBL" id="CP027860">
    <property type="protein sequence ID" value="AVP98772.1"/>
    <property type="molecule type" value="Genomic_DNA"/>
</dbReference>
<keyword evidence="4" id="KW-0238">DNA-binding</keyword>
<dbReference type="GO" id="GO:0000160">
    <property type="term" value="P:phosphorelay signal transduction system"/>
    <property type="evidence" value="ECO:0007669"/>
    <property type="project" value="UniProtKB-KW"/>
</dbReference>
<dbReference type="KEGG" id="xba:C7S18_16990"/>
<dbReference type="SMART" id="SM00448">
    <property type="entry name" value="REC"/>
    <property type="match status" value="1"/>
</dbReference>
<reference evidence="9 10" key="2">
    <citation type="submission" date="2018-03" db="EMBL/GenBank/DDBJ databases">
        <authorList>
            <person name="Keele B.F."/>
        </authorList>
    </citation>
    <scope>NUCLEOTIDE SEQUENCE [LARGE SCALE GENOMIC DNA]</scope>
    <source>
        <strain evidence="9 10">D13</strain>
    </source>
</reference>
<feature type="domain" description="HTH luxR-type" evidence="7">
    <location>
        <begin position="142"/>
        <end position="207"/>
    </location>
</feature>
<dbReference type="CDD" id="cd06170">
    <property type="entry name" value="LuxR_C_like"/>
    <property type="match status" value="1"/>
</dbReference>
<evidence type="ECO:0000256" key="2">
    <source>
        <dbReference type="ARBA" id="ARBA00023012"/>
    </source>
</evidence>
<keyword evidence="10" id="KW-1185">Reference proteome</keyword>
<dbReference type="AlphaFoldDB" id="A0A2P1PVC0"/>
<sequence>MIRLLIVDDHALVRTGFRLILSSHADIELIGEAENGEDAVRLCRELRPDVLLMDMHLPGISGLEACSRILRNQPEARIIALTAQDAMPVPKKFLEAGALGFLSKACPAEELLRAIRRVASGGRYISPDAAQAIALEAATGKQGNVLDLLSRRETEVVMALAKGEAMGEIADRLHLSVKTIATHKYNACEKLGVHNDVELAHFAIQHGLVTAHSA</sequence>
<dbReference type="InterPro" id="IPR000792">
    <property type="entry name" value="Tscrpt_reg_LuxR_C"/>
</dbReference>
<dbReference type="GO" id="GO:0006355">
    <property type="term" value="P:regulation of DNA-templated transcription"/>
    <property type="evidence" value="ECO:0007669"/>
    <property type="project" value="InterPro"/>
</dbReference>
<keyword evidence="5" id="KW-0804">Transcription</keyword>
<dbReference type="PANTHER" id="PTHR43214:SF3">
    <property type="entry name" value="RESPONSE REGULATOR UVRY"/>
    <property type="match status" value="1"/>
</dbReference>
<keyword evidence="1 6" id="KW-0597">Phosphoprotein</keyword>
<name>A0A2P1PVC0_9GAMM</name>
<dbReference type="Gene3D" id="3.40.50.2300">
    <property type="match status" value="1"/>
</dbReference>
<protein>
    <recommendedName>
        <fullName evidence="11">DNA-binding response regulator</fullName>
    </recommendedName>
</protein>
<reference evidence="9 10" key="1">
    <citation type="submission" date="2018-03" db="EMBL/GenBank/DDBJ databases">
        <title>Ahniella affigens gen. nov., sp. nov., a gammaproteobacterium isolated from sandy soil near a stream.</title>
        <authorList>
            <person name="Ko Y."/>
            <person name="Kim J.-H."/>
        </authorList>
    </citation>
    <scope>NUCLEOTIDE SEQUENCE [LARGE SCALE GENOMIC DNA]</scope>
    <source>
        <strain evidence="9 10">D13</strain>
    </source>
</reference>